<reference evidence="2 3" key="1">
    <citation type="submission" date="2016-03" db="EMBL/GenBank/DDBJ databases">
        <title>Complete genome sequence of Shewanella psychrophila WP2, a deep sea bacterium isolated from west Pacific sediment.</title>
        <authorList>
            <person name="Xu G."/>
            <person name="Jian H."/>
        </authorList>
    </citation>
    <scope>NUCLEOTIDE SEQUENCE [LARGE SCALE GENOMIC DNA]</scope>
    <source>
        <strain evidence="2 3">WP2</strain>
    </source>
</reference>
<keyword evidence="1" id="KW-0812">Transmembrane</keyword>
<dbReference type="Proteomes" id="UP000189545">
    <property type="component" value="Chromosome"/>
</dbReference>
<evidence type="ECO:0000256" key="1">
    <source>
        <dbReference type="SAM" id="Phobius"/>
    </source>
</evidence>
<proteinExistence type="predicted"/>
<name>A0A1S6HTZ9_9GAMM</name>
<organism evidence="2 3">
    <name type="scientific">Shewanella psychrophila</name>
    <dbReference type="NCBI Taxonomy" id="225848"/>
    <lineage>
        <taxon>Bacteria</taxon>
        <taxon>Pseudomonadati</taxon>
        <taxon>Pseudomonadota</taxon>
        <taxon>Gammaproteobacteria</taxon>
        <taxon>Alteromonadales</taxon>
        <taxon>Shewanellaceae</taxon>
        <taxon>Shewanella</taxon>
    </lineage>
</organism>
<keyword evidence="3" id="KW-1185">Reference proteome</keyword>
<feature type="transmembrane region" description="Helical" evidence="1">
    <location>
        <begin position="25"/>
        <end position="45"/>
    </location>
</feature>
<protein>
    <submittedName>
        <fullName evidence="2">Uncharacterized protein</fullName>
    </submittedName>
</protein>
<keyword evidence="1" id="KW-0472">Membrane</keyword>
<evidence type="ECO:0000313" key="2">
    <source>
        <dbReference type="EMBL" id="AQS38964.1"/>
    </source>
</evidence>
<accession>A0A1S6HTZ9</accession>
<dbReference type="EMBL" id="CP014782">
    <property type="protein sequence ID" value="AQS38964.1"/>
    <property type="molecule type" value="Genomic_DNA"/>
</dbReference>
<dbReference type="KEGG" id="spsw:Sps_03848"/>
<evidence type="ECO:0000313" key="3">
    <source>
        <dbReference type="Proteomes" id="UP000189545"/>
    </source>
</evidence>
<keyword evidence="1" id="KW-1133">Transmembrane helix</keyword>
<dbReference type="AlphaFoldDB" id="A0A1S6HTZ9"/>
<sequence>MARLANTHGQTKDHNRPISVSLANALFKTWVIALTVIASFTLVTVQAMQHKPRIKQLLS</sequence>
<gene>
    <name evidence="2" type="ORF">Sps_03848</name>
</gene>